<dbReference type="Proteomes" id="UP000645462">
    <property type="component" value="Unassembled WGS sequence"/>
</dbReference>
<evidence type="ECO:0000313" key="2">
    <source>
        <dbReference type="Proteomes" id="UP000645462"/>
    </source>
</evidence>
<reference evidence="2" key="1">
    <citation type="journal article" date="2019" name="Int. J. Syst. Evol. Microbiol.">
        <title>The Global Catalogue of Microorganisms (GCM) 10K type strain sequencing project: providing services to taxonomists for standard genome sequencing and annotation.</title>
        <authorList>
            <consortium name="The Broad Institute Genomics Platform"/>
            <consortium name="The Broad Institute Genome Sequencing Center for Infectious Disease"/>
            <person name="Wu L."/>
            <person name="Ma J."/>
        </authorList>
    </citation>
    <scope>NUCLEOTIDE SEQUENCE [LARGE SCALE GENOMIC DNA]</scope>
    <source>
        <strain evidence="2">CGMCC 1.12478</strain>
    </source>
</reference>
<gene>
    <name evidence="1" type="ORF">GCM10011363_45650</name>
</gene>
<sequence>MILEHSAGACHRGHARSARLGLHGRSPRIACLLESQFDMHIVTKTLMLEQSRAGNTLRWQSRSDL</sequence>
<proteinExistence type="predicted"/>
<keyword evidence="2" id="KW-1185">Reference proteome</keyword>
<comment type="caution">
    <text evidence="1">The sequence shown here is derived from an EMBL/GenBank/DDBJ whole genome shotgun (WGS) entry which is preliminary data.</text>
</comment>
<evidence type="ECO:0000313" key="1">
    <source>
        <dbReference type="EMBL" id="GGC24022.1"/>
    </source>
</evidence>
<accession>A0ABQ1LHR7</accession>
<organism evidence="1 2">
    <name type="scientific">Marivita lacus</name>
    <dbReference type="NCBI Taxonomy" id="1323742"/>
    <lineage>
        <taxon>Bacteria</taxon>
        <taxon>Pseudomonadati</taxon>
        <taxon>Pseudomonadota</taxon>
        <taxon>Alphaproteobacteria</taxon>
        <taxon>Rhodobacterales</taxon>
        <taxon>Roseobacteraceae</taxon>
        <taxon>Marivita</taxon>
    </lineage>
</organism>
<dbReference type="EMBL" id="BMFC01000032">
    <property type="protein sequence ID" value="GGC24022.1"/>
    <property type="molecule type" value="Genomic_DNA"/>
</dbReference>
<name>A0ABQ1LHR7_9RHOB</name>
<protein>
    <submittedName>
        <fullName evidence="1">Uncharacterized protein</fullName>
    </submittedName>
</protein>